<organism evidence="2 3">
    <name type="scientific">Novipirellula artificiosorum</name>
    <dbReference type="NCBI Taxonomy" id="2528016"/>
    <lineage>
        <taxon>Bacteria</taxon>
        <taxon>Pseudomonadati</taxon>
        <taxon>Planctomycetota</taxon>
        <taxon>Planctomycetia</taxon>
        <taxon>Pirellulales</taxon>
        <taxon>Pirellulaceae</taxon>
        <taxon>Novipirellula</taxon>
    </lineage>
</organism>
<gene>
    <name evidence="2" type="ORF">Poly41_57530</name>
</gene>
<evidence type="ECO:0000313" key="3">
    <source>
        <dbReference type="Proteomes" id="UP000319143"/>
    </source>
</evidence>
<sequence>MTIMKKFAAWALGCLIGLMITVLRKTCRYYYHDDPREELDARGIGHVYAALHAHQIAGSMACERGTVAMVSRSTDGEIVDPLLRFCGHLPVRGSSGGASKGGTTALNQMIRLVNEGRVATIAVDGPQGPRGRVSGGIALLGNKTRAAVLPAVIIPQRRWIMTSTWDRLQVPKPFSRIDAYFGKPLRTEPGETLEAFTLRIENELHRLEKRVDGGEAKHLVSRNPEKKETRHAA</sequence>
<proteinExistence type="predicted"/>
<feature type="domain" description="DUF374" evidence="1">
    <location>
        <begin position="63"/>
        <end position="130"/>
    </location>
</feature>
<keyword evidence="3" id="KW-1185">Reference proteome</keyword>
<dbReference type="AlphaFoldDB" id="A0A5C6D607"/>
<name>A0A5C6D607_9BACT</name>
<dbReference type="InterPro" id="IPR007172">
    <property type="entry name" value="DUF374"/>
</dbReference>
<reference evidence="2 3" key="1">
    <citation type="submission" date="2019-02" db="EMBL/GenBank/DDBJ databases">
        <title>Deep-cultivation of Planctomycetes and their phenomic and genomic characterization uncovers novel biology.</title>
        <authorList>
            <person name="Wiegand S."/>
            <person name="Jogler M."/>
            <person name="Boedeker C."/>
            <person name="Pinto D."/>
            <person name="Vollmers J."/>
            <person name="Rivas-Marin E."/>
            <person name="Kohn T."/>
            <person name="Peeters S.H."/>
            <person name="Heuer A."/>
            <person name="Rast P."/>
            <person name="Oberbeckmann S."/>
            <person name="Bunk B."/>
            <person name="Jeske O."/>
            <person name="Meyerdierks A."/>
            <person name="Storesund J.E."/>
            <person name="Kallscheuer N."/>
            <person name="Luecker S."/>
            <person name="Lage O.M."/>
            <person name="Pohl T."/>
            <person name="Merkel B.J."/>
            <person name="Hornburger P."/>
            <person name="Mueller R.-W."/>
            <person name="Bruemmer F."/>
            <person name="Labrenz M."/>
            <person name="Spormann A.M."/>
            <person name="Op Den Camp H."/>
            <person name="Overmann J."/>
            <person name="Amann R."/>
            <person name="Jetten M.S.M."/>
            <person name="Mascher T."/>
            <person name="Medema M.H."/>
            <person name="Devos D.P."/>
            <person name="Kaster A.-K."/>
            <person name="Ovreas L."/>
            <person name="Rohde M."/>
            <person name="Galperin M.Y."/>
            <person name="Jogler C."/>
        </authorList>
    </citation>
    <scope>NUCLEOTIDE SEQUENCE [LARGE SCALE GENOMIC DNA]</scope>
    <source>
        <strain evidence="2 3">Poly41</strain>
    </source>
</reference>
<protein>
    <recommendedName>
        <fullName evidence="1">DUF374 domain-containing protein</fullName>
    </recommendedName>
</protein>
<dbReference type="OrthoDB" id="9810508at2"/>
<dbReference type="Proteomes" id="UP000319143">
    <property type="component" value="Unassembled WGS sequence"/>
</dbReference>
<dbReference type="RefSeq" id="WP_146530500.1">
    <property type="nucleotide sequence ID" value="NZ_SJPV01000013.1"/>
</dbReference>
<comment type="caution">
    <text evidence="2">The sequence shown here is derived from an EMBL/GenBank/DDBJ whole genome shotgun (WGS) entry which is preliminary data.</text>
</comment>
<accession>A0A5C6D607</accession>
<dbReference type="EMBL" id="SJPV01000013">
    <property type="protein sequence ID" value="TWU32268.1"/>
    <property type="molecule type" value="Genomic_DNA"/>
</dbReference>
<evidence type="ECO:0000259" key="1">
    <source>
        <dbReference type="Pfam" id="PF04028"/>
    </source>
</evidence>
<evidence type="ECO:0000313" key="2">
    <source>
        <dbReference type="EMBL" id="TWU32268.1"/>
    </source>
</evidence>
<dbReference type="Pfam" id="PF04028">
    <property type="entry name" value="DUF374"/>
    <property type="match status" value="1"/>
</dbReference>